<comment type="subcellular location">
    <subcellularLocation>
        <location evidence="1 13">Secreted</location>
    </subcellularLocation>
</comment>
<keyword evidence="7 13" id="KW-0378">Hydrolase</keyword>
<protein>
    <recommendedName>
        <fullName evidence="13">Extracellular metalloproteinase</fullName>
        <ecNumber evidence="13">3.4.24.-</ecNumber>
    </recommendedName>
    <alternativeName>
        <fullName evidence="13">Fungalysin</fullName>
    </alternativeName>
</protein>
<dbReference type="Pfam" id="PF02128">
    <property type="entry name" value="Peptidase_M36"/>
    <property type="match status" value="1"/>
</dbReference>
<comment type="caution">
    <text evidence="15">The sequence shown here is derived from an EMBL/GenBank/DDBJ whole genome shotgun (WGS) entry which is preliminary data.</text>
</comment>
<dbReference type="InterPro" id="IPR050371">
    <property type="entry name" value="Fungal_virulence_M36"/>
</dbReference>
<feature type="signal peptide" evidence="13">
    <location>
        <begin position="1"/>
        <end position="20"/>
    </location>
</feature>
<evidence type="ECO:0000256" key="2">
    <source>
        <dbReference type="ARBA" id="ARBA00006006"/>
    </source>
</evidence>
<keyword evidence="9 13" id="KW-0482">Metalloprotease</keyword>
<dbReference type="Gene3D" id="1.10.390.10">
    <property type="entry name" value="Neutral Protease Domain 2"/>
    <property type="match status" value="1"/>
</dbReference>
<comment type="cofactor">
    <cofactor evidence="12">
        <name>Zn(2+)</name>
        <dbReference type="ChEBI" id="CHEBI:29105"/>
    </cofactor>
    <text evidence="12">Binds 1 zinc ion per subunit.</text>
</comment>
<organism evidence="15 16">
    <name type="scientific">Smittium simulii</name>
    <dbReference type="NCBI Taxonomy" id="133385"/>
    <lineage>
        <taxon>Eukaryota</taxon>
        <taxon>Fungi</taxon>
        <taxon>Fungi incertae sedis</taxon>
        <taxon>Zoopagomycota</taxon>
        <taxon>Kickxellomycotina</taxon>
        <taxon>Harpellomycetes</taxon>
        <taxon>Harpellales</taxon>
        <taxon>Legeriomycetaceae</taxon>
        <taxon>Smittium</taxon>
    </lineage>
</organism>
<feature type="binding site" evidence="12">
    <location>
        <position position="525"/>
    </location>
    <ligand>
        <name>Zn(2+)</name>
        <dbReference type="ChEBI" id="CHEBI:29105"/>
        <note>catalytic</note>
    </ligand>
</feature>
<dbReference type="EMBL" id="MBFR01000403">
    <property type="protein sequence ID" value="PVU88228.1"/>
    <property type="molecule type" value="Genomic_DNA"/>
</dbReference>
<dbReference type="GO" id="GO:0008270">
    <property type="term" value="F:zinc ion binding"/>
    <property type="evidence" value="ECO:0007669"/>
    <property type="project" value="InterPro"/>
</dbReference>
<evidence type="ECO:0000256" key="9">
    <source>
        <dbReference type="ARBA" id="ARBA00023049"/>
    </source>
</evidence>
<feature type="chain" id="PRO_5015368160" description="Extracellular metalloproteinase" evidence="13">
    <location>
        <begin position="21"/>
        <end position="850"/>
    </location>
</feature>
<gene>
    <name evidence="15" type="ORF">BB561_005965</name>
</gene>
<evidence type="ECO:0000256" key="8">
    <source>
        <dbReference type="ARBA" id="ARBA00022833"/>
    </source>
</evidence>
<feature type="binding site" evidence="12">
    <location>
        <position position="495"/>
    </location>
    <ligand>
        <name>Zn(2+)</name>
        <dbReference type="ChEBI" id="CHEBI:29105"/>
        <note>catalytic</note>
    </ligand>
</feature>
<evidence type="ECO:0000256" key="11">
    <source>
        <dbReference type="PIRSR" id="PIRSR601842-1"/>
    </source>
</evidence>
<dbReference type="OrthoDB" id="3227768at2759"/>
<dbReference type="GO" id="GO:0006508">
    <property type="term" value="P:proteolysis"/>
    <property type="evidence" value="ECO:0007669"/>
    <property type="project" value="UniProtKB-KW"/>
</dbReference>
<keyword evidence="10 13" id="KW-0865">Zymogen</keyword>
<feature type="binding site" evidence="12">
    <location>
        <position position="499"/>
    </location>
    <ligand>
        <name>Zn(2+)</name>
        <dbReference type="ChEBI" id="CHEBI:29105"/>
        <note>catalytic</note>
    </ligand>
</feature>
<dbReference type="GO" id="GO:0004222">
    <property type="term" value="F:metalloendopeptidase activity"/>
    <property type="evidence" value="ECO:0007669"/>
    <property type="project" value="InterPro"/>
</dbReference>
<evidence type="ECO:0000256" key="3">
    <source>
        <dbReference type="ARBA" id="ARBA00022525"/>
    </source>
</evidence>
<feature type="active site" evidence="11">
    <location>
        <position position="496"/>
    </location>
</feature>
<dbReference type="InterPro" id="IPR011096">
    <property type="entry name" value="FTP_domain"/>
</dbReference>
<evidence type="ECO:0000256" key="13">
    <source>
        <dbReference type="RuleBase" id="RU364017"/>
    </source>
</evidence>
<accession>A0A2T9Y7D1</accession>
<keyword evidence="4 13" id="KW-0645">Protease</keyword>
<dbReference type="CDD" id="cd09596">
    <property type="entry name" value="M36"/>
    <property type="match status" value="1"/>
</dbReference>
<evidence type="ECO:0000256" key="1">
    <source>
        <dbReference type="ARBA" id="ARBA00004613"/>
    </source>
</evidence>
<dbReference type="SUPFAM" id="SSF55486">
    <property type="entry name" value="Metalloproteases ('zincins'), catalytic domain"/>
    <property type="match status" value="1"/>
</dbReference>
<dbReference type="Gene3D" id="3.10.170.10">
    <property type="match status" value="1"/>
</dbReference>
<dbReference type="InterPro" id="IPR001842">
    <property type="entry name" value="Peptidase_M36"/>
</dbReference>
<feature type="domain" description="FTP" evidence="14">
    <location>
        <begin position="94"/>
        <end position="145"/>
    </location>
</feature>
<evidence type="ECO:0000256" key="4">
    <source>
        <dbReference type="ARBA" id="ARBA00022670"/>
    </source>
</evidence>
<dbReference type="PANTHER" id="PTHR33478">
    <property type="entry name" value="EXTRACELLULAR METALLOPROTEINASE MEP"/>
    <property type="match status" value="1"/>
</dbReference>
<comment type="similarity">
    <text evidence="2 13">Belongs to the peptidase M36 family.</text>
</comment>
<dbReference type="EC" id="3.4.24.-" evidence="13"/>
<evidence type="ECO:0000256" key="6">
    <source>
        <dbReference type="ARBA" id="ARBA00022729"/>
    </source>
</evidence>
<evidence type="ECO:0000256" key="5">
    <source>
        <dbReference type="ARBA" id="ARBA00022723"/>
    </source>
</evidence>
<dbReference type="GO" id="GO:0005615">
    <property type="term" value="C:extracellular space"/>
    <property type="evidence" value="ECO:0007669"/>
    <property type="project" value="InterPro"/>
</dbReference>
<reference evidence="15 16" key="1">
    <citation type="journal article" date="2018" name="MBio">
        <title>Comparative Genomics Reveals the Core Gene Toolbox for the Fungus-Insect Symbiosis.</title>
        <authorList>
            <person name="Wang Y."/>
            <person name="Stata M."/>
            <person name="Wang W."/>
            <person name="Stajich J.E."/>
            <person name="White M.M."/>
            <person name="Moncalvo J.M."/>
        </authorList>
    </citation>
    <scope>NUCLEOTIDE SEQUENCE [LARGE SCALE GENOMIC DNA]</scope>
    <source>
        <strain evidence="15 16">SWE-8-4</strain>
    </source>
</reference>
<dbReference type="AlphaFoldDB" id="A0A2T9Y7D1"/>
<dbReference type="Proteomes" id="UP000245383">
    <property type="component" value="Unassembled WGS sequence"/>
</dbReference>
<keyword evidence="8 12" id="KW-0862">Zinc</keyword>
<dbReference type="Pfam" id="PF07504">
    <property type="entry name" value="FTP"/>
    <property type="match status" value="1"/>
</dbReference>
<evidence type="ECO:0000259" key="14">
    <source>
        <dbReference type="Pfam" id="PF07504"/>
    </source>
</evidence>
<name>A0A2T9Y7D1_9FUNG</name>
<keyword evidence="5 12" id="KW-0479">Metal-binding</keyword>
<dbReference type="PANTHER" id="PTHR33478:SF1">
    <property type="entry name" value="EXTRACELLULAR METALLOPROTEINASE MEP"/>
    <property type="match status" value="1"/>
</dbReference>
<keyword evidence="6 13" id="KW-0732">Signal</keyword>
<evidence type="ECO:0000313" key="15">
    <source>
        <dbReference type="EMBL" id="PVU88228.1"/>
    </source>
</evidence>
<evidence type="ECO:0000256" key="7">
    <source>
        <dbReference type="ARBA" id="ARBA00022801"/>
    </source>
</evidence>
<evidence type="ECO:0000256" key="10">
    <source>
        <dbReference type="ARBA" id="ARBA00023145"/>
    </source>
</evidence>
<evidence type="ECO:0000313" key="16">
    <source>
        <dbReference type="Proteomes" id="UP000245383"/>
    </source>
</evidence>
<keyword evidence="3 13" id="KW-0964">Secreted</keyword>
<sequence length="850" mass="95726">MKLSISGLFILCAASNFGSAVTIPKHHSNFEYINSKDIKPFGPTLYKQKQRFNYDVNSLDFGDSHIAYLKTLDLESAEKLAYKHIYKTLSLTNDNFVVKNSYQSLHNGVTHMYLKQIIGGLEVMNADLNINIDKHGNIVSMGSSFYVKPKNKPINTLFGIKSGQKEMIEGWSAKHTDKLDLSIDIEHDIKQFKLKAKNIIAGITGSEFISVNKAIEHLSKHLGQEIVSDDNGFTSAEFTDNNGDVFSAIKGLPKSFAEDGQVIYKPAFIQLDSGNLAAVWNLEVKQKDDWWNAYVSAENGDVVSLNNWSKNASYRVYPFGINDPSDGDRDLLTDPHNKVASPYGWHTQQYTIESNTTVGNNVYAQENLTGGGSWENNYRPISETRNFDYELDLTREPITYLKAAITNLFYVNNMMHDVMYQYGFDEKAGNFQETNYNRGGKGNDSVIAHAQDGSGTNNANFATPPDGRSPRMRMYVWNISKPNRDGDLDAGIIIHEYTHGISTRLTGGPANTDCLWYGEAGGMGEGWSDFLPTLIRLKTHHNNTSSFVMGDYSATYGIRPYPYSTDMHINPATYKFLDRGEYGGVHAKGSVWAEILYEMLWNLIDKHGFTSDLMGHNIKYGNVLALQLVIDGMKIQPCNPSFIDARDSILIADKLLTRGENKCEIWKAFAKRGLGVNASLVVKSPMDLGSRIESFETIKESRQVRLLIIENVETQQVAQRIQQDQHNQPIQTDPVAVEPPPPLQKITEFYVERDEPIAQRSPIWAITESTHIHQDFEAHIDMDKKTRNQQEEAAYDFHTINPTLRNSNKFKINDLKGTLKQDLELERESARILRIVKTTLKGLASFIGKA</sequence>
<keyword evidence="16" id="KW-1185">Reference proteome</keyword>
<proteinExistence type="inferred from homology"/>
<evidence type="ECO:0000256" key="12">
    <source>
        <dbReference type="PIRSR" id="PIRSR601842-2"/>
    </source>
</evidence>
<dbReference type="InterPro" id="IPR027268">
    <property type="entry name" value="Peptidase_M4/M1_CTD_sf"/>
</dbReference>